<dbReference type="InterPro" id="IPR002696">
    <property type="entry name" value="Membr_insert_effic_factor_YidD"/>
</dbReference>
<dbReference type="PANTHER" id="PTHR33383">
    <property type="entry name" value="MEMBRANE PROTEIN INSERTION EFFICIENCY FACTOR-RELATED"/>
    <property type="match status" value="1"/>
</dbReference>
<comment type="caution">
    <text evidence="1">The sequence shown here is derived from an EMBL/GenBank/DDBJ whole genome shotgun (WGS) entry which is preliminary data.</text>
</comment>
<protein>
    <submittedName>
        <fullName evidence="1">Membrane protein insertion efficiency factor YidD</fullName>
    </submittedName>
</protein>
<dbReference type="PANTHER" id="PTHR33383:SF1">
    <property type="entry name" value="MEMBRANE PROTEIN INSERTION EFFICIENCY FACTOR-RELATED"/>
    <property type="match status" value="1"/>
</dbReference>
<name>A0A7C6AGB3_UNCW3</name>
<evidence type="ECO:0000313" key="1">
    <source>
        <dbReference type="EMBL" id="HHS63351.1"/>
    </source>
</evidence>
<dbReference type="EMBL" id="DTHJ01000143">
    <property type="protein sequence ID" value="HHS63351.1"/>
    <property type="molecule type" value="Genomic_DNA"/>
</dbReference>
<gene>
    <name evidence="1" type="ORF">ENV70_07070</name>
</gene>
<accession>A0A7C6AGB3</accession>
<organism evidence="1">
    <name type="scientific">candidate division WOR-3 bacterium</name>
    <dbReference type="NCBI Taxonomy" id="2052148"/>
    <lineage>
        <taxon>Bacteria</taxon>
        <taxon>Bacteria division WOR-3</taxon>
    </lineage>
</organism>
<dbReference type="NCBIfam" id="TIGR00278">
    <property type="entry name" value="membrane protein insertion efficiency factor YidD"/>
    <property type="match status" value="1"/>
</dbReference>
<proteinExistence type="predicted"/>
<reference evidence="1" key="1">
    <citation type="journal article" date="2020" name="mSystems">
        <title>Genome- and Community-Level Interaction Insights into Carbon Utilization and Element Cycling Functions of Hydrothermarchaeota in Hydrothermal Sediment.</title>
        <authorList>
            <person name="Zhou Z."/>
            <person name="Liu Y."/>
            <person name="Xu W."/>
            <person name="Pan J."/>
            <person name="Luo Z.H."/>
            <person name="Li M."/>
        </authorList>
    </citation>
    <scope>NUCLEOTIDE SEQUENCE [LARGE SCALE GENOMIC DNA]</scope>
    <source>
        <strain evidence="1">SpSt-783</strain>
    </source>
</reference>
<dbReference type="SMART" id="SM01234">
    <property type="entry name" value="Haemolytic"/>
    <property type="match status" value="1"/>
</dbReference>
<sequence length="121" mass="13717">MTVLLILLILGGPPKETNPVKIVFTTTIKLYQKIVSPAQGDVCNFSPSCSHFASNAIEKYGIFWGTLMSADRLMRCNPSAIDYYDTFYSGIKDNKVYDPVENNYLPKQINKPFELYIEPIK</sequence>
<dbReference type="Pfam" id="PF01809">
    <property type="entry name" value="YidD"/>
    <property type="match status" value="1"/>
</dbReference>
<dbReference type="AlphaFoldDB" id="A0A7C6AGB3"/>